<accession>A0A8J3BY67</accession>
<organism evidence="2 3">
    <name type="scientific">Mangrovihabitans endophyticus</name>
    <dbReference type="NCBI Taxonomy" id="1751298"/>
    <lineage>
        <taxon>Bacteria</taxon>
        <taxon>Bacillati</taxon>
        <taxon>Actinomycetota</taxon>
        <taxon>Actinomycetes</taxon>
        <taxon>Micromonosporales</taxon>
        <taxon>Micromonosporaceae</taxon>
        <taxon>Mangrovihabitans</taxon>
    </lineage>
</organism>
<gene>
    <name evidence="2" type="ORF">GCM10012284_26260</name>
</gene>
<protein>
    <recommendedName>
        <fullName evidence="4">DUF3040 domain-containing protein</fullName>
    </recommendedName>
</protein>
<evidence type="ECO:0008006" key="4">
    <source>
        <dbReference type="Google" id="ProtNLM"/>
    </source>
</evidence>
<keyword evidence="3" id="KW-1185">Reference proteome</keyword>
<feature type="transmembrane region" description="Helical" evidence="1">
    <location>
        <begin position="56"/>
        <end position="75"/>
    </location>
</feature>
<evidence type="ECO:0000313" key="3">
    <source>
        <dbReference type="Proteomes" id="UP000656042"/>
    </source>
</evidence>
<evidence type="ECO:0000313" key="2">
    <source>
        <dbReference type="EMBL" id="GGK91178.1"/>
    </source>
</evidence>
<dbReference type="EMBL" id="BMMX01000009">
    <property type="protein sequence ID" value="GGK91178.1"/>
    <property type="molecule type" value="Genomic_DNA"/>
</dbReference>
<reference evidence="2" key="1">
    <citation type="journal article" date="2014" name="Int. J. Syst. Evol. Microbiol.">
        <title>Complete genome sequence of Corynebacterium casei LMG S-19264T (=DSM 44701T), isolated from a smear-ripened cheese.</title>
        <authorList>
            <consortium name="US DOE Joint Genome Institute (JGI-PGF)"/>
            <person name="Walter F."/>
            <person name="Albersmeier A."/>
            <person name="Kalinowski J."/>
            <person name="Ruckert C."/>
        </authorList>
    </citation>
    <scope>NUCLEOTIDE SEQUENCE</scope>
    <source>
        <strain evidence="2">CGMCC 4.7299</strain>
    </source>
</reference>
<proteinExistence type="predicted"/>
<name>A0A8J3BY67_9ACTN</name>
<dbReference type="AlphaFoldDB" id="A0A8J3BY67"/>
<keyword evidence="1" id="KW-0812">Transmembrane</keyword>
<feature type="transmembrane region" description="Helical" evidence="1">
    <location>
        <begin position="30"/>
        <end position="50"/>
    </location>
</feature>
<dbReference type="Proteomes" id="UP000656042">
    <property type="component" value="Unassembled WGS sequence"/>
</dbReference>
<reference evidence="2" key="2">
    <citation type="submission" date="2020-09" db="EMBL/GenBank/DDBJ databases">
        <authorList>
            <person name="Sun Q."/>
            <person name="Zhou Y."/>
        </authorList>
    </citation>
    <scope>NUCLEOTIDE SEQUENCE</scope>
    <source>
        <strain evidence="2">CGMCC 4.7299</strain>
    </source>
</reference>
<keyword evidence="1" id="KW-0472">Membrane</keyword>
<evidence type="ECO:0000256" key="1">
    <source>
        <dbReference type="SAM" id="Phobius"/>
    </source>
</evidence>
<comment type="caution">
    <text evidence="2">The sequence shown here is derived from an EMBL/GenBank/DDBJ whole genome shotgun (WGS) entry which is preliminary data.</text>
</comment>
<sequence>MTCVADESERLAFERIVENLRRDTSQRRRARLRLVVGVALCLTAAALITFGGIKGAVIAVIPWLIGLVLVVRSRAGH</sequence>
<keyword evidence="1" id="KW-1133">Transmembrane helix</keyword>